<sequence>MKRLLIPLAAAGLSAALLAHPSSAVPSWVSDNLMPKPADAYSAAKFWLGANGAALRKATQYHWDAKNVSKLVATQSKDGAPDGKPGLTAPTGTPKPSASKNVNLPKTIGKVFFVDSAGRYRWCSATSIQARYRNLVATAGHCVYETGKDVYSKWVFVPGYYQGKAPWGVYAGAYAFTAYDLDTYDDYDGDFAFVAVHNGFSLAGRKEVDKGAFSDWAGDKWVDHEEIKKEEFEPLFAKYGPEGPYWSKEFDLTPEKVNHDYAGAKTLTKVEVTKTAYEAAPKSTETNKNGEQYEQVGPTAISQEAYKKLVADKAEGKVLAWIEAVKDKNGNEIAWYETHYYLKQWVKESKTIRYFRDHYFIGMAKDTGRLGDVVGGQGFAWNQPRGQKVTVFGYPGDPHPDGDKPYTGVTPKWCIGKTGTKTYQVNTFRVEEHQVLKCSMTGGADGGPWLMKYDNGKRTGYVNGVTSMFHDQDGNDRIDFISSAYFDGEVADVYNKANYAETKSIVGPNGELLN</sequence>
<keyword evidence="3" id="KW-0378">Hydrolase</keyword>
<dbReference type="RefSeq" id="WP_189646572.1">
    <property type="nucleotide sequence ID" value="NZ_BMRC01000003.1"/>
</dbReference>
<reference evidence="3 4" key="1">
    <citation type="submission" date="2024-09" db="EMBL/GenBank/DDBJ databases">
        <authorList>
            <person name="Sun Q."/>
            <person name="Mori K."/>
        </authorList>
    </citation>
    <scope>NUCLEOTIDE SEQUENCE [LARGE SCALE GENOMIC DNA]</scope>
    <source>
        <strain evidence="3 4">CCM 3426</strain>
    </source>
</reference>
<organism evidence="3 4">
    <name type="scientific">Nonomuraea spiralis</name>
    <dbReference type="NCBI Taxonomy" id="46182"/>
    <lineage>
        <taxon>Bacteria</taxon>
        <taxon>Bacillati</taxon>
        <taxon>Actinomycetota</taxon>
        <taxon>Actinomycetes</taxon>
        <taxon>Streptosporangiales</taxon>
        <taxon>Streptosporangiaceae</taxon>
        <taxon>Nonomuraea</taxon>
    </lineage>
</organism>
<gene>
    <name evidence="3" type="ORF">ACFFV7_05430</name>
</gene>
<dbReference type="EMBL" id="JBHMEI010000003">
    <property type="protein sequence ID" value="MFB9200624.1"/>
    <property type="molecule type" value="Genomic_DNA"/>
</dbReference>
<feature type="region of interest" description="Disordered" evidence="1">
    <location>
        <begin position="74"/>
        <end position="102"/>
    </location>
</feature>
<dbReference type="InterPro" id="IPR009003">
    <property type="entry name" value="Peptidase_S1_PA"/>
</dbReference>
<evidence type="ECO:0000313" key="3">
    <source>
        <dbReference type="EMBL" id="MFB9200624.1"/>
    </source>
</evidence>
<evidence type="ECO:0000256" key="1">
    <source>
        <dbReference type="SAM" id="MobiDB-lite"/>
    </source>
</evidence>
<dbReference type="Gene3D" id="2.40.10.10">
    <property type="entry name" value="Trypsin-like serine proteases"/>
    <property type="match status" value="2"/>
</dbReference>
<proteinExistence type="predicted"/>
<name>A0ABV5IA25_9ACTN</name>
<comment type="caution">
    <text evidence="3">The sequence shown here is derived from an EMBL/GenBank/DDBJ whole genome shotgun (WGS) entry which is preliminary data.</text>
</comment>
<feature type="compositionally biased region" description="Polar residues" evidence="1">
    <location>
        <begin position="90"/>
        <end position="102"/>
    </location>
</feature>
<dbReference type="EC" id="3.4.21.-" evidence="3"/>
<protein>
    <submittedName>
        <fullName evidence="3">Trypsin-like serine peptidase</fullName>
        <ecNumber evidence="3">3.4.21.-</ecNumber>
    </submittedName>
</protein>
<dbReference type="InterPro" id="IPR043504">
    <property type="entry name" value="Peptidase_S1_PA_chymotrypsin"/>
</dbReference>
<dbReference type="GO" id="GO:0016787">
    <property type="term" value="F:hydrolase activity"/>
    <property type="evidence" value="ECO:0007669"/>
    <property type="project" value="UniProtKB-KW"/>
</dbReference>
<feature type="signal peptide" evidence="2">
    <location>
        <begin position="1"/>
        <end position="19"/>
    </location>
</feature>
<dbReference type="SUPFAM" id="SSF50494">
    <property type="entry name" value="Trypsin-like serine proteases"/>
    <property type="match status" value="1"/>
</dbReference>
<keyword evidence="4" id="KW-1185">Reference proteome</keyword>
<feature type="chain" id="PRO_5047183988" evidence="2">
    <location>
        <begin position="20"/>
        <end position="514"/>
    </location>
</feature>
<evidence type="ECO:0000256" key="2">
    <source>
        <dbReference type="SAM" id="SignalP"/>
    </source>
</evidence>
<evidence type="ECO:0000313" key="4">
    <source>
        <dbReference type="Proteomes" id="UP001589647"/>
    </source>
</evidence>
<dbReference type="Proteomes" id="UP001589647">
    <property type="component" value="Unassembled WGS sequence"/>
</dbReference>
<keyword evidence="2" id="KW-0732">Signal</keyword>
<accession>A0ABV5IA25</accession>